<dbReference type="SUPFAM" id="SSF52016">
    <property type="entry name" value="LeuD/IlvD-like"/>
    <property type="match status" value="1"/>
</dbReference>
<evidence type="ECO:0000313" key="2">
    <source>
        <dbReference type="EMBL" id="MDR4181139.1"/>
    </source>
</evidence>
<dbReference type="Proteomes" id="UP001181533">
    <property type="component" value="Unassembled WGS sequence"/>
</dbReference>
<gene>
    <name evidence="2" type="ORF">FO599_35305</name>
</gene>
<dbReference type="PANTHER" id="PTHR21000:SF5">
    <property type="entry name" value="DIHYDROXY-ACID DEHYDRATASE, MITOCHONDRIAL"/>
    <property type="match status" value="1"/>
</dbReference>
<dbReference type="InterPro" id="IPR056740">
    <property type="entry name" value="ILV_EDD_C"/>
</dbReference>
<sequence>GGTIALIEQGDIVCIDVEERVLEVRVSDEELDKRKKEWKRPEATVKTGWLGRYAQMVKSANTGAVLKIPDFD</sequence>
<dbReference type="InterPro" id="IPR042096">
    <property type="entry name" value="Dihydro-acid_dehy_C"/>
</dbReference>
<feature type="domain" description="Dihydroxy-acid/6-phosphogluconate dehydratase C-terminal" evidence="1">
    <location>
        <begin position="1"/>
        <end position="64"/>
    </location>
</feature>
<dbReference type="EMBL" id="VKQN01000194">
    <property type="protein sequence ID" value="MDR4181139.1"/>
    <property type="molecule type" value="Genomic_DNA"/>
</dbReference>
<comment type="caution">
    <text evidence="2">The sequence shown here is derived from an EMBL/GenBank/DDBJ whole genome shotgun (WGS) entry which is preliminary data.</text>
</comment>
<evidence type="ECO:0000259" key="1">
    <source>
        <dbReference type="Pfam" id="PF24877"/>
    </source>
</evidence>
<proteinExistence type="predicted"/>
<feature type="non-terminal residue" evidence="2">
    <location>
        <position position="1"/>
    </location>
</feature>
<accession>A0AB35PN92</accession>
<reference evidence="2" key="1">
    <citation type="submission" date="2019-07" db="EMBL/GenBank/DDBJ databases">
        <title>Phylogenomic Reclassification of ATCC Bacillus Strains and Various Taxa within the Genus Bacillus.</title>
        <authorList>
            <person name="Riojas M.A."/>
            <person name="Frank A.M."/>
            <person name="Fenn S.L."/>
            <person name="King S.P."/>
            <person name="Brower S.M."/>
            <person name="Hazbon M.H."/>
        </authorList>
    </citation>
    <scope>NUCLEOTIDE SEQUENCE</scope>
    <source>
        <strain evidence="2">ATCC 35646</strain>
    </source>
</reference>
<protein>
    <submittedName>
        <fullName evidence="2">Dihydroxy-acid dehydratase</fullName>
    </submittedName>
</protein>
<dbReference type="PANTHER" id="PTHR21000">
    <property type="entry name" value="DIHYDROXY-ACID DEHYDRATASE DAD"/>
    <property type="match status" value="1"/>
</dbReference>
<dbReference type="GO" id="GO:0004160">
    <property type="term" value="F:dihydroxy-acid dehydratase activity"/>
    <property type="evidence" value="ECO:0007669"/>
    <property type="project" value="TreeGrafter"/>
</dbReference>
<organism evidence="2 3">
    <name type="scientific">Bacillus thuringiensis</name>
    <dbReference type="NCBI Taxonomy" id="1428"/>
    <lineage>
        <taxon>Bacteria</taxon>
        <taxon>Bacillati</taxon>
        <taxon>Bacillota</taxon>
        <taxon>Bacilli</taxon>
        <taxon>Bacillales</taxon>
        <taxon>Bacillaceae</taxon>
        <taxon>Bacillus</taxon>
        <taxon>Bacillus cereus group</taxon>
    </lineage>
</organism>
<dbReference type="AlphaFoldDB" id="A0AB35PN92"/>
<name>A0AB35PN92_BACTU</name>
<evidence type="ECO:0000313" key="3">
    <source>
        <dbReference type="Proteomes" id="UP001181533"/>
    </source>
</evidence>
<dbReference type="InterPro" id="IPR050165">
    <property type="entry name" value="DHAD_IlvD/Edd"/>
</dbReference>
<dbReference type="Gene3D" id="3.50.30.80">
    <property type="entry name" value="IlvD/EDD C-terminal domain-like"/>
    <property type="match status" value="1"/>
</dbReference>
<dbReference type="Pfam" id="PF24877">
    <property type="entry name" value="ILV_EDD_C"/>
    <property type="match status" value="1"/>
</dbReference>
<dbReference type="GO" id="GO:0009082">
    <property type="term" value="P:branched-chain amino acid biosynthetic process"/>
    <property type="evidence" value="ECO:0007669"/>
    <property type="project" value="TreeGrafter"/>
</dbReference>